<evidence type="ECO:0000313" key="2">
    <source>
        <dbReference type="Proteomes" id="UP001529510"/>
    </source>
</evidence>
<evidence type="ECO:0008006" key="3">
    <source>
        <dbReference type="Google" id="ProtNLM"/>
    </source>
</evidence>
<proteinExistence type="predicted"/>
<gene>
    <name evidence="1" type="ORF">M9458_016554</name>
</gene>
<dbReference type="AlphaFoldDB" id="A0ABD0QUM9"/>
<comment type="caution">
    <text evidence="1">The sequence shown here is derived from an EMBL/GenBank/DDBJ whole genome shotgun (WGS) entry which is preliminary data.</text>
</comment>
<sequence length="53" mass="6140">KLVAENSGRYFDPDATKLTDLEIKLKNVEEKATAREHNVLEKRRKLEEIKNTG</sequence>
<reference evidence="1 2" key="1">
    <citation type="submission" date="2024-05" db="EMBL/GenBank/DDBJ databases">
        <title>Genome sequencing and assembly of Indian major carp, Cirrhinus mrigala (Hamilton, 1822).</title>
        <authorList>
            <person name="Mohindra V."/>
            <person name="Chowdhury L.M."/>
            <person name="Lal K."/>
            <person name="Jena J.K."/>
        </authorList>
    </citation>
    <scope>NUCLEOTIDE SEQUENCE [LARGE SCALE GENOMIC DNA]</scope>
    <source>
        <strain evidence="1">CM1030</strain>
        <tissue evidence="1">Blood</tissue>
    </source>
</reference>
<organism evidence="1 2">
    <name type="scientific">Cirrhinus mrigala</name>
    <name type="common">Mrigala</name>
    <dbReference type="NCBI Taxonomy" id="683832"/>
    <lineage>
        <taxon>Eukaryota</taxon>
        <taxon>Metazoa</taxon>
        <taxon>Chordata</taxon>
        <taxon>Craniata</taxon>
        <taxon>Vertebrata</taxon>
        <taxon>Euteleostomi</taxon>
        <taxon>Actinopterygii</taxon>
        <taxon>Neopterygii</taxon>
        <taxon>Teleostei</taxon>
        <taxon>Ostariophysi</taxon>
        <taxon>Cypriniformes</taxon>
        <taxon>Cyprinidae</taxon>
        <taxon>Labeoninae</taxon>
        <taxon>Labeonini</taxon>
        <taxon>Cirrhinus</taxon>
    </lineage>
</organism>
<accession>A0ABD0QUM9</accession>
<feature type="non-terminal residue" evidence="1">
    <location>
        <position position="1"/>
    </location>
</feature>
<protein>
    <recommendedName>
        <fullName evidence="3">UVR domain-containing protein</fullName>
    </recommendedName>
</protein>
<evidence type="ECO:0000313" key="1">
    <source>
        <dbReference type="EMBL" id="KAL0189455.1"/>
    </source>
</evidence>
<name>A0ABD0QUM9_CIRMR</name>
<dbReference type="EMBL" id="JAMKFB020000007">
    <property type="protein sequence ID" value="KAL0189455.1"/>
    <property type="molecule type" value="Genomic_DNA"/>
</dbReference>
<keyword evidence="2" id="KW-1185">Reference proteome</keyword>
<feature type="non-terminal residue" evidence="1">
    <location>
        <position position="53"/>
    </location>
</feature>
<dbReference type="Proteomes" id="UP001529510">
    <property type="component" value="Unassembled WGS sequence"/>
</dbReference>